<dbReference type="Gene3D" id="1.10.3720.10">
    <property type="entry name" value="MetI-like"/>
    <property type="match status" value="1"/>
</dbReference>
<dbReference type="InterPro" id="IPR000515">
    <property type="entry name" value="MetI-like"/>
</dbReference>
<sequence>MRRGAAAAVRWSALLLAAALFLLPFYLLVRNGLATREEITSPHWTFWPAHPRWENITELLSASDVPFARSLLNSLVIAVLQTAGSLVLCAAAGYGLARIPYRHSGKVLGAVVATLLVPTSVTFVPSFVLVSSLGWLSDLRGLVVPGLFSALNTVLFRQFFLDFPADLEDAGRIDGLGRWGVFRRIVLPNSTGFLAAIGAITFIGSWNSFLWPLVIAQDSSSWTVQVALSALLTAQNPQLNLLFAAAALSILPIVLLFAGLQRFLVRGVTETGVNG</sequence>
<keyword evidence="4 7" id="KW-0812">Transmembrane</keyword>
<feature type="transmembrane region" description="Helical" evidence="7">
    <location>
        <begin position="181"/>
        <end position="203"/>
    </location>
</feature>
<dbReference type="CDD" id="cd06261">
    <property type="entry name" value="TM_PBP2"/>
    <property type="match status" value="1"/>
</dbReference>
<dbReference type="PANTHER" id="PTHR43744:SF12">
    <property type="entry name" value="ABC TRANSPORTER PERMEASE PROTEIN MG189-RELATED"/>
    <property type="match status" value="1"/>
</dbReference>
<feature type="transmembrane region" description="Helical" evidence="7">
    <location>
        <begin position="142"/>
        <end position="160"/>
    </location>
</feature>
<organism evidence="9 10">
    <name type="scientific">Saccharopolyspora gregorii</name>
    <dbReference type="NCBI Taxonomy" id="33914"/>
    <lineage>
        <taxon>Bacteria</taxon>
        <taxon>Bacillati</taxon>
        <taxon>Actinomycetota</taxon>
        <taxon>Actinomycetes</taxon>
        <taxon>Pseudonocardiales</taxon>
        <taxon>Pseudonocardiaceae</taxon>
        <taxon>Saccharopolyspora</taxon>
    </lineage>
</organism>
<dbReference type="PROSITE" id="PS50928">
    <property type="entry name" value="ABC_TM1"/>
    <property type="match status" value="1"/>
</dbReference>
<dbReference type="InterPro" id="IPR035906">
    <property type="entry name" value="MetI-like_sf"/>
</dbReference>
<keyword evidence="5 7" id="KW-1133">Transmembrane helix</keyword>
<comment type="similarity">
    <text evidence="7">Belongs to the binding-protein-dependent transport system permease family.</text>
</comment>
<evidence type="ECO:0000256" key="1">
    <source>
        <dbReference type="ARBA" id="ARBA00004651"/>
    </source>
</evidence>
<reference evidence="10" key="1">
    <citation type="journal article" date="2019" name="Int. J. Syst. Evol. Microbiol.">
        <title>The Global Catalogue of Microorganisms (GCM) 10K type strain sequencing project: providing services to taxonomists for standard genome sequencing and annotation.</title>
        <authorList>
            <consortium name="The Broad Institute Genomics Platform"/>
            <consortium name="The Broad Institute Genome Sequencing Center for Infectious Disease"/>
            <person name="Wu L."/>
            <person name="Ma J."/>
        </authorList>
    </citation>
    <scope>NUCLEOTIDE SEQUENCE [LARGE SCALE GENOMIC DNA]</scope>
    <source>
        <strain evidence="10">JCM 9687</strain>
    </source>
</reference>
<dbReference type="Pfam" id="PF00528">
    <property type="entry name" value="BPD_transp_1"/>
    <property type="match status" value="1"/>
</dbReference>
<keyword evidence="3" id="KW-1003">Cell membrane</keyword>
<dbReference type="PANTHER" id="PTHR43744">
    <property type="entry name" value="ABC TRANSPORTER PERMEASE PROTEIN MG189-RELATED-RELATED"/>
    <property type="match status" value="1"/>
</dbReference>
<dbReference type="RefSeq" id="WP_344926281.1">
    <property type="nucleotide sequence ID" value="NZ_BAAAYK010000038.1"/>
</dbReference>
<feature type="domain" description="ABC transmembrane type-1" evidence="8">
    <location>
        <begin position="71"/>
        <end position="260"/>
    </location>
</feature>
<evidence type="ECO:0000256" key="4">
    <source>
        <dbReference type="ARBA" id="ARBA00022692"/>
    </source>
</evidence>
<protein>
    <submittedName>
        <fullName evidence="9">Carbohydrate ABC transporter permease</fullName>
    </submittedName>
</protein>
<comment type="caution">
    <text evidence="9">The sequence shown here is derived from an EMBL/GenBank/DDBJ whole genome shotgun (WGS) entry which is preliminary data.</text>
</comment>
<feature type="transmembrane region" description="Helical" evidence="7">
    <location>
        <begin position="75"/>
        <end position="96"/>
    </location>
</feature>
<keyword evidence="2 7" id="KW-0813">Transport</keyword>
<dbReference type="EMBL" id="BAAAYK010000038">
    <property type="protein sequence ID" value="GAA3357221.1"/>
    <property type="molecule type" value="Genomic_DNA"/>
</dbReference>
<comment type="subcellular location">
    <subcellularLocation>
        <location evidence="1 7">Cell membrane</location>
        <topology evidence="1 7">Multi-pass membrane protein</topology>
    </subcellularLocation>
</comment>
<keyword evidence="10" id="KW-1185">Reference proteome</keyword>
<evidence type="ECO:0000256" key="2">
    <source>
        <dbReference type="ARBA" id="ARBA00022448"/>
    </source>
</evidence>
<evidence type="ECO:0000313" key="9">
    <source>
        <dbReference type="EMBL" id="GAA3357221.1"/>
    </source>
</evidence>
<feature type="transmembrane region" description="Helical" evidence="7">
    <location>
        <begin position="241"/>
        <end position="260"/>
    </location>
</feature>
<name>A0ABP6RMH3_9PSEU</name>
<dbReference type="Proteomes" id="UP001500483">
    <property type="component" value="Unassembled WGS sequence"/>
</dbReference>
<keyword evidence="6 7" id="KW-0472">Membrane</keyword>
<gene>
    <name evidence="9" type="ORF">GCM10020366_24350</name>
</gene>
<evidence type="ECO:0000313" key="10">
    <source>
        <dbReference type="Proteomes" id="UP001500483"/>
    </source>
</evidence>
<evidence type="ECO:0000256" key="3">
    <source>
        <dbReference type="ARBA" id="ARBA00022475"/>
    </source>
</evidence>
<accession>A0ABP6RMH3</accession>
<evidence type="ECO:0000259" key="8">
    <source>
        <dbReference type="PROSITE" id="PS50928"/>
    </source>
</evidence>
<evidence type="ECO:0000256" key="5">
    <source>
        <dbReference type="ARBA" id="ARBA00022989"/>
    </source>
</evidence>
<evidence type="ECO:0000256" key="6">
    <source>
        <dbReference type="ARBA" id="ARBA00023136"/>
    </source>
</evidence>
<feature type="transmembrane region" description="Helical" evidence="7">
    <location>
        <begin position="108"/>
        <end position="130"/>
    </location>
</feature>
<proteinExistence type="inferred from homology"/>
<evidence type="ECO:0000256" key="7">
    <source>
        <dbReference type="RuleBase" id="RU363032"/>
    </source>
</evidence>
<dbReference type="SUPFAM" id="SSF161098">
    <property type="entry name" value="MetI-like"/>
    <property type="match status" value="1"/>
</dbReference>